<dbReference type="GO" id="GO:0006281">
    <property type="term" value="P:DNA repair"/>
    <property type="evidence" value="ECO:0007669"/>
    <property type="project" value="TreeGrafter"/>
</dbReference>
<keyword evidence="1" id="KW-0799">Topoisomerase</keyword>
<reference evidence="3" key="1">
    <citation type="submission" date="2021-06" db="EMBL/GenBank/DDBJ databases">
        <authorList>
            <person name="Kallberg Y."/>
            <person name="Tangrot J."/>
            <person name="Rosling A."/>
        </authorList>
    </citation>
    <scope>NUCLEOTIDE SEQUENCE</scope>
    <source>
        <strain evidence="3">CL551</strain>
    </source>
</reference>
<dbReference type="Proteomes" id="UP000789342">
    <property type="component" value="Unassembled WGS sequence"/>
</dbReference>
<proteinExistence type="inferred from homology"/>
<keyword evidence="4" id="KW-1185">Reference proteome</keyword>
<evidence type="ECO:0000313" key="4">
    <source>
        <dbReference type="Proteomes" id="UP000789342"/>
    </source>
</evidence>
<evidence type="ECO:0000259" key="2">
    <source>
        <dbReference type="PROSITE" id="PS52039"/>
    </source>
</evidence>
<sequence>IQSFSPEAYWTLSVTVCKQEPSGSYGQEMKLNWARFRVFDKQVAILFQDMVKGYKEAKVVSVISEKKTKARPHALNTVELLKFGSSNLGIGPHDT</sequence>
<dbReference type="PANTHER" id="PTHR11390">
    <property type="entry name" value="PROKARYOTIC DNA TOPOISOMERASE"/>
    <property type="match status" value="1"/>
</dbReference>
<dbReference type="InterPro" id="IPR013825">
    <property type="entry name" value="Topo_IA_cen_sub2"/>
</dbReference>
<dbReference type="GO" id="GO:0003677">
    <property type="term" value="F:DNA binding"/>
    <property type="evidence" value="ECO:0007669"/>
    <property type="project" value="UniProtKB-KW"/>
</dbReference>
<comment type="caution">
    <text evidence="3">The sequence shown here is derived from an EMBL/GenBank/DDBJ whole genome shotgun (WGS) entry which is preliminary data.</text>
</comment>
<dbReference type="GO" id="GO:0006310">
    <property type="term" value="P:DNA recombination"/>
    <property type="evidence" value="ECO:0007669"/>
    <property type="project" value="TreeGrafter"/>
</dbReference>
<evidence type="ECO:0000313" key="3">
    <source>
        <dbReference type="EMBL" id="CAG8786696.1"/>
    </source>
</evidence>
<comment type="function">
    <text evidence="1">Introduces a single-strand break via transesterification at a target site in duplex DNA. Releases the supercoiling and torsional tension of DNA introduced during the DNA replication and transcription by transiently cleaving and rejoining one strand of the DNA duplex. The scissile phosphodiester is attacked by the catalytic tyrosine of the enzyme, resulting in the formation of a DNA-(5'-phosphotyrosyl)-enzyme intermediate and the expulsion of a 3'-OH DNA strand.</text>
</comment>
<comment type="catalytic activity">
    <reaction evidence="1">
        <text>ATP-independent breakage of single-stranded DNA, followed by passage and rejoining.</text>
        <dbReference type="EC" id="5.6.2.1"/>
    </reaction>
</comment>
<gene>
    <name evidence="3" type="ORF">AMORRO_LOCUS17790</name>
</gene>
<dbReference type="PANTHER" id="PTHR11390:SF20">
    <property type="entry name" value="DNA TOPOISOMERASE 3-BETA-1"/>
    <property type="match status" value="1"/>
</dbReference>
<dbReference type="InterPro" id="IPR000380">
    <property type="entry name" value="Topo_IA"/>
</dbReference>
<dbReference type="AlphaFoldDB" id="A0A9N9JKN3"/>
<dbReference type="PROSITE" id="PS52039">
    <property type="entry name" value="TOPO_IA_2"/>
    <property type="match status" value="1"/>
</dbReference>
<evidence type="ECO:0000256" key="1">
    <source>
        <dbReference type="RuleBase" id="RU362092"/>
    </source>
</evidence>
<dbReference type="Gene3D" id="1.10.290.10">
    <property type="entry name" value="Topoisomerase I, domain 4"/>
    <property type="match status" value="1"/>
</dbReference>
<dbReference type="EMBL" id="CAJVPV010057341">
    <property type="protein sequence ID" value="CAG8786696.1"/>
    <property type="molecule type" value="Genomic_DNA"/>
</dbReference>
<dbReference type="SUPFAM" id="SSF56712">
    <property type="entry name" value="Prokaryotic type I DNA topoisomerase"/>
    <property type="match status" value="1"/>
</dbReference>
<organism evidence="3 4">
    <name type="scientific">Acaulospora morrowiae</name>
    <dbReference type="NCBI Taxonomy" id="94023"/>
    <lineage>
        <taxon>Eukaryota</taxon>
        <taxon>Fungi</taxon>
        <taxon>Fungi incertae sedis</taxon>
        <taxon>Mucoromycota</taxon>
        <taxon>Glomeromycotina</taxon>
        <taxon>Glomeromycetes</taxon>
        <taxon>Diversisporales</taxon>
        <taxon>Acaulosporaceae</taxon>
        <taxon>Acaulospora</taxon>
    </lineage>
</organism>
<feature type="non-terminal residue" evidence="3">
    <location>
        <position position="95"/>
    </location>
</feature>
<dbReference type="GO" id="GO:0003917">
    <property type="term" value="F:DNA topoisomerase type I (single strand cut, ATP-independent) activity"/>
    <property type="evidence" value="ECO:0007669"/>
    <property type="project" value="UniProtKB-EC"/>
</dbReference>
<dbReference type="EC" id="5.6.2.1" evidence="1"/>
<dbReference type="InterPro" id="IPR013497">
    <property type="entry name" value="Topo_IA_cen"/>
</dbReference>
<keyword evidence="1" id="KW-0413">Isomerase</keyword>
<dbReference type="InterPro" id="IPR023405">
    <property type="entry name" value="Topo_IA_core_domain"/>
</dbReference>
<feature type="domain" description="Topo IA-type catalytic" evidence="2">
    <location>
        <begin position="1"/>
        <end position="95"/>
    </location>
</feature>
<dbReference type="GO" id="GO:0006265">
    <property type="term" value="P:DNA topological change"/>
    <property type="evidence" value="ECO:0007669"/>
    <property type="project" value="InterPro"/>
</dbReference>
<name>A0A9N9JKN3_9GLOM</name>
<keyword evidence="1" id="KW-0238">DNA-binding</keyword>
<feature type="non-terminal residue" evidence="3">
    <location>
        <position position="1"/>
    </location>
</feature>
<protein>
    <recommendedName>
        <fullName evidence="1">DNA topoisomerase</fullName>
        <ecNumber evidence="1">5.6.2.1</ecNumber>
    </recommendedName>
</protein>
<accession>A0A9N9JKN3</accession>
<dbReference type="OrthoDB" id="430051at2759"/>
<dbReference type="InterPro" id="IPR013826">
    <property type="entry name" value="Topo_IA_cen_sub3"/>
</dbReference>
<dbReference type="Pfam" id="PF01131">
    <property type="entry name" value="Topoisom_bac"/>
    <property type="match status" value="1"/>
</dbReference>
<comment type="similarity">
    <text evidence="1">Belongs to the type IA topoisomerase family.</text>
</comment>
<dbReference type="GO" id="GO:0005634">
    <property type="term" value="C:nucleus"/>
    <property type="evidence" value="ECO:0007669"/>
    <property type="project" value="TreeGrafter"/>
</dbReference>
<dbReference type="Gene3D" id="2.70.20.10">
    <property type="entry name" value="Topoisomerase I, domain 3"/>
    <property type="match status" value="1"/>
</dbReference>